<dbReference type="AlphaFoldDB" id="K1TDV0"/>
<sequence length="181" mass="20338">HLHYLKKDLPFEFDGMVMMNGQYCRDKDGCFYAHPLPQEGLRELLPWLEKTDIAVSFVEADIAYMNRTNALCENFLKEIPQEIIDPAQRCFTYPTYQLSAFLSSEQEPEFMAHVPGCRAVRWSEEFVDILPATGGKVNGLQETLNHLGLTRENSIAFGDGGNDTEMLAFAGIGVADGQRLA</sequence>
<organism evidence="1">
    <name type="scientific">human gut metagenome</name>
    <dbReference type="NCBI Taxonomy" id="408170"/>
    <lineage>
        <taxon>unclassified sequences</taxon>
        <taxon>metagenomes</taxon>
        <taxon>organismal metagenomes</taxon>
    </lineage>
</organism>
<proteinExistence type="predicted"/>
<dbReference type="Gene3D" id="3.30.1240.10">
    <property type="match status" value="1"/>
</dbReference>
<gene>
    <name evidence="1" type="ORF">LEA_09027</name>
</gene>
<dbReference type="GO" id="GO:0005829">
    <property type="term" value="C:cytosol"/>
    <property type="evidence" value="ECO:0007669"/>
    <property type="project" value="TreeGrafter"/>
</dbReference>
<dbReference type="GO" id="GO:0000287">
    <property type="term" value="F:magnesium ion binding"/>
    <property type="evidence" value="ECO:0007669"/>
    <property type="project" value="TreeGrafter"/>
</dbReference>
<keyword evidence="1" id="KW-0378">Hydrolase</keyword>
<dbReference type="InterPro" id="IPR036412">
    <property type="entry name" value="HAD-like_sf"/>
</dbReference>
<dbReference type="EMBL" id="AJWY01006037">
    <property type="protein sequence ID" value="EKC67978.1"/>
    <property type="molecule type" value="Genomic_DNA"/>
</dbReference>
<accession>K1TDV0</accession>
<dbReference type="Gene3D" id="3.40.50.1000">
    <property type="entry name" value="HAD superfamily/HAD-like"/>
    <property type="match status" value="1"/>
</dbReference>
<dbReference type="SUPFAM" id="SSF56784">
    <property type="entry name" value="HAD-like"/>
    <property type="match status" value="1"/>
</dbReference>
<evidence type="ECO:0000313" key="1">
    <source>
        <dbReference type="EMBL" id="EKC67978.1"/>
    </source>
</evidence>
<dbReference type="Pfam" id="PF08282">
    <property type="entry name" value="Hydrolase_3"/>
    <property type="match status" value="1"/>
</dbReference>
<name>K1TDV0_9ZZZZ</name>
<dbReference type="InterPro" id="IPR023214">
    <property type="entry name" value="HAD_sf"/>
</dbReference>
<dbReference type="PANTHER" id="PTHR10000">
    <property type="entry name" value="PHOSPHOSERINE PHOSPHATASE"/>
    <property type="match status" value="1"/>
</dbReference>
<protein>
    <submittedName>
        <fullName evidence="1">Cof-like hydrolase</fullName>
    </submittedName>
</protein>
<dbReference type="PANTHER" id="PTHR10000:SF25">
    <property type="entry name" value="PHOSPHATASE YKRA-RELATED"/>
    <property type="match status" value="1"/>
</dbReference>
<comment type="caution">
    <text evidence="1">The sequence shown here is derived from an EMBL/GenBank/DDBJ whole genome shotgun (WGS) entry which is preliminary data.</text>
</comment>
<feature type="non-terminal residue" evidence="1">
    <location>
        <position position="181"/>
    </location>
</feature>
<feature type="non-terminal residue" evidence="1">
    <location>
        <position position="1"/>
    </location>
</feature>
<dbReference type="GO" id="GO:0016791">
    <property type="term" value="F:phosphatase activity"/>
    <property type="evidence" value="ECO:0007669"/>
    <property type="project" value="TreeGrafter"/>
</dbReference>
<reference evidence="1" key="1">
    <citation type="journal article" date="2013" name="Environ. Microbiol.">
        <title>Microbiota from the distal guts of lean and obese adolescents exhibit partial functional redundancy besides clear differences in community structure.</title>
        <authorList>
            <person name="Ferrer M."/>
            <person name="Ruiz A."/>
            <person name="Lanza F."/>
            <person name="Haange S.B."/>
            <person name="Oberbach A."/>
            <person name="Till H."/>
            <person name="Bargiela R."/>
            <person name="Campoy C."/>
            <person name="Segura M.T."/>
            <person name="Richter M."/>
            <person name="von Bergen M."/>
            <person name="Seifert J."/>
            <person name="Suarez A."/>
        </authorList>
    </citation>
    <scope>NUCLEOTIDE SEQUENCE</scope>
</reference>